<feature type="compositionally biased region" description="Basic and acidic residues" evidence="12">
    <location>
        <begin position="361"/>
        <end position="376"/>
    </location>
</feature>
<evidence type="ECO:0000256" key="8">
    <source>
        <dbReference type="ARBA" id="ARBA00023037"/>
    </source>
</evidence>
<sequence length="406" mass="44348">MICKNDKFQSNCAECIKAHVGCSWCVDPDRNLTPGAVQLQPQKVNIQMSPGETVSFKLKYLHMNAKNKESYILNSETGSKGLQIHYENDCKGGKRCHGIRMYDTVTYRINVTLVECIGSPPGDAVLSIGIQGLQREVLALIVTPLCDCECYNLNAKTTAVSAECSNAGHLLCGTCVCRENRTGDKCQCKNDDDKCRQSATSAVCSGRGTCDCGQCKCDDPGNIKGEFCECDVTSCPLYEGIMCAGKGTCDCGKCICDTDRTGQICECPVDNSVCTKNGVICSNNGDCQCGSCVCNDGYDGDFCETIIENEYDDEDVLVSTHNLAGDKASTYKNKNNRDQKNVNLTMDDTISSTGLVGFDRNNSDKIDEPSKNETGNRPHSKSVITKCYFSRKMLNFIFILYFSTTL</sequence>
<dbReference type="OMA" id="ICGCECE"/>
<dbReference type="InterPro" id="IPR057243">
    <property type="entry name" value="Integrin_I-EGF_CS"/>
</dbReference>
<dbReference type="PANTHER" id="PTHR10082:SF60">
    <property type="entry name" value="INTEGRIN BETA-PS"/>
    <property type="match status" value="1"/>
</dbReference>
<feature type="region of interest" description="Disordered" evidence="12">
    <location>
        <begin position="360"/>
        <end position="380"/>
    </location>
</feature>
<dbReference type="SUPFAM" id="SSF57196">
    <property type="entry name" value="EGF/Laminin"/>
    <property type="match status" value="2"/>
</dbReference>
<evidence type="ECO:0000313" key="15">
    <source>
        <dbReference type="WBParaSite" id="nRc.2.0.1.t06510-RA"/>
    </source>
</evidence>
<evidence type="ECO:0000256" key="2">
    <source>
        <dbReference type="ARBA" id="ARBA00007449"/>
    </source>
</evidence>
<keyword evidence="11" id="KW-0325">Glycoprotein</keyword>
<dbReference type="GO" id="GO:0007229">
    <property type="term" value="P:integrin-mediated signaling pathway"/>
    <property type="evidence" value="ECO:0007669"/>
    <property type="project" value="UniProtKB-KW"/>
</dbReference>
<proteinExistence type="inferred from homology"/>
<evidence type="ECO:0000256" key="12">
    <source>
        <dbReference type="SAM" id="MobiDB-lite"/>
    </source>
</evidence>
<dbReference type="FunFam" id="2.10.25.10:FF:000036">
    <property type="entry name" value="Integrin beta"/>
    <property type="match status" value="1"/>
</dbReference>
<comment type="subcellular location">
    <subcellularLocation>
        <location evidence="1">Membrane</location>
        <topology evidence="1">Single-pass type I membrane protein</topology>
    </subcellularLocation>
</comment>
<name>A0A915HXG7_ROMCU</name>
<evidence type="ECO:0000256" key="5">
    <source>
        <dbReference type="ARBA" id="ARBA00022729"/>
    </source>
</evidence>
<dbReference type="Pfam" id="PF23105">
    <property type="entry name" value="EGF_integrin"/>
    <property type="match status" value="1"/>
</dbReference>
<keyword evidence="10" id="KW-1015">Disulfide bond</keyword>
<feature type="domain" description="Integrin beta epidermal growth factor-like" evidence="13">
    <location>
        <begin position="190"/>
        <end position="229"/>
    </location>
</feature>
<dbReference type="WBParaSite" id="nRc.2.0.1.t06510-RA">
    <property type="protein sequence ID" value="nRc.2.0.1.t06510-RA"/>
    <property type="gene ID" value="nRc.2.0.1.g06510"/>
</dbReference>
<comment type="similarity">
    <text evidence="2">Belongs to the integrin beta chain family.</text>
</comment>
<dbReference type="PROSITE" id="PS00243">
    <property type="entry name" value="I_EGF_1"/>
    <property type="match status" value="2"/>
</dbReference>
<keyword evidence="6" id="KW-0677">Repeat</keyword>
<dbReference type="GO" id="GO:0009986">
    <property type="term" value="C:cell surface"/>
    <property type="evidence" value="ECO:0007669"/>
    <property type="project" value="TreeGrafter"/>
</dbReference>
<dbReference type="Proteomes" id="UP000887565">
    <property type="component" value="Unplaced"/>
</dbReference>
<dbReference type="InterPro" id="IPR032695">
    <property type="entry name" value="Integrin_dom_sf"/>
</dbReference>
<dbReference type="GO" id="GO:0007160">
    <property type="term" value="P:cell-matrix adhesion"/>
    <property type="evidence" value="ECO:0007669"/>
    <property type="project" value="TreeGrafter"/>
</dbReference>
<evidence type="ECO:0000256" key="9">
    <source>
        <dbReference type="ARBA" id="ARBA00023136"/>
    </source>
</evidence>
<keyword evidence="14" id="KW-1185">Reference proteome</keyword>
<dbReference type="Gene3D" id="2.10.25.10">
    <property type="entry name" value="Laminin"/>
    <property type="match status" value="3"/>
</dbReference>
<keyword evidence="3" id="KW-0245">EGF-like domain</keyword>
<dbReference type="GO" id="GO:0033627">
    <property type="term" value="P:cell adhesion mediated by integrin"/>
    <property type="evidence" value="ECO:0007669"/>
    <property type="project" value="TreeGrafter"/>
</dbReference>
<evidence type="ECO:0000256" key="4">
    <source>
        <dbReference type="ARBA" id="ARBA00022692"/>
    </source>
</evidence>
<dbReference type="PROSITE" id="PS52047">
    <property type="entry name" value="I_EGF_2"/>
    <property type="match status" value="2"/>
</dbReference>
<organism evidence="14 15">
    <name type="scientific">Romanomermis culicivorax</name>
    <name type="common">Nematode worm</name>
    <dbReference type="NCBI Taxonomy" id="13658"/>
    <lineage>
        <taxon>Eukaryota</taxon>
        <taxon>Metazoa</taxon>
        <taxon>Ecdysozoa</taxon>
        <taxon>Nematoda</taxon>
        <taxon>Enoplea</taxon>
        <taxon>Dorylaimia</taxon>
        <taxon>Mermithida</taxon>
        <taxon>Mermithoidea</taxon>
        <taxon>Mermithidae</taxon>
        <taxon>Romanomermis</taxon>
    </lineage>
</organism>
<keyword evidence="9" id="KW-0472">Membrane</keyword>
<dbReference type="GO" id="GO:0016477">
    <property type="term" value="P:cell migration"/>
    <property type="evidence" value="ECO:0007669"/>
    <property type="project" value="TreeGrafter"/>
</dbReference>
<dbReference type="GO" id="GO:0008305">
    <property type="term" value="C:integrin complex"/>
    <property type="evidence" value="ECO:0007669"/>
    <property type="project" value="TreeGrafter"/>
</dbReference>
<evidence type="ECO:0000256" key="6">
    <source>
        <dbReference type="ARBA" id="ARBA00022737"/>
    </source>
</evidence>
<reference evidence="15" key="1">
    <citation type="submission" date="2022-11" db="UniProtKB">
        <authorList>
            <consortium name="WormBaseParasite"/>
        </authorList>
    </citation>
    <scope>IDENTIFICATION</scope>
</reference>
<dbReference type="SUPFAM" id="SSF69179">
    <property type="entry name" value="Integrin domains"/>
    <property type="match status" value="1"/>
</dbReference>
<dbReference type="InterPro" id="IPR057073">
    <property type="entry name" value="EGF_integrin_2"/>
</dbReference>
<evidence type="ECO:0000256" key="1">
    <source>
        <dbReference type="ARBA" id="ARBA00004479"/>
    </source>
</evidence>
<dbReference type="PANTHER" id="PTHR10082">
    <property type="entry name" value="INTEGRIN BETA SUBUNIT"/>
    <property type="match status" value="1"/>
</dbReference>
<evidence type="ECO:0000256" key="3">
    <source>
        <dbReference type="ARBA" id="ARBA00022536"/>
    </source>
</evidence>
<evidence type="ECO:0000313" key="14">
    <source>
        <dbReference type="Proteomes" id="UP000887565"/>
    </source>
</evidence>
<dbReference type="GO" id="GO:0098609">
    <property type="term" value="P:cell-cell adhesion"/>
    <property type="evidence" value="ECO:0007669"/>
    <property type="project" value="TreeGrafter"/>
</dbReference>
<keyword evidence="8" id="KW-0401">Integrin</keyword>
<dbReference type="InterPro" id="IPR015812">
    <property type="entry name" value="Integrin_bsu"/>
</dbReference>
<evidence type="ECO:0000256" key="11">
    <source>
        <dbReference type="ARBA" id="ARBA00023180"/>
    </source>
</evidence>
<dbReference type="SUPFAM" id="SSF103575">
    <property type="entry name" value="Plexin repeat"/>
    <property type="match status" value="1"/>
</dbReference>
<evidence type="ECO:0000256" key="7">
    <source>
        <dbReference type="ARBA" id="ARBA00022989"/>
    </source>
</evidence>
<dbReference type="AlphaFoldDB" id="A0A915HXG7"/>
<evidence type="ECO:0000256" key="10">
    <source>
        <dbReference type="ARBA" id="ARBA00023157"/>
    </source>
</evidence>
<keyword evidence="7" id="KW-1133">Transmembrane helix</keyword>
<dbReference type="GO" id="GO:0005925">
    <property type="term" value="C:focal adhesion"/>
    <property type="evidence" value="ECO:0007669"/>
    <property type="project" value="TreeGrafter"/>
</dbReference>
<dbReference type="GO" id="GO:0005178">
    <property type="term" value="F:integrin binding"/>
    <property type="evidence" value="ECO:0007669"/>
    <property type="project" value="TreeGrafter"/>
</dbReference>
<evidence type="ECO:0000259" key="13">
    <source>
        <dbReference type="Pfam" id="PF23105"/>
    </source>
</evidence>
<accession>A0A915HXG7</accession>
<keyword evidence="4" id="KW-0812">Transmembrane</keyword>
<protein>
    <submittedName>
        <fullName evidence="15">Integrin beta</fullName>
    </submittedName>
</protein>
<dbReference type="Gene3D" id="2.60.40.1510">
    <property type="entry name" value="ntegrin, alpha v. Chain A, domain 3"/>
    <property type="match status" value="1"/>
</dbReference>
<keyword evidence="5" id="KW-0732">Signal</keyword>